<keyword evidence="6" id="KW-1185">Reference proteome</keyword>
<comment type="similarity">
    <text evidence="2 3">Belongs to the pyridoxal phosphate-binding protein YggS/PROSC family.</text>
</comment>
<dbReference type="Pfam" id="PF01168">
    <property type="entry name" value="Ala_racemase_N"/>
    <property type="match status" value="1"/>
</dbReference>
<protein>
    <recommendedName>
        <fullName evidence="2">Pyridoxal phosphate homeostasis protein</fullName>
        <shortName evidence="2">PLP homeostasis protein</shortName>
    </recommendedName>
</protein>
<evidence type="ECO:0000256" key="1">
    <source>
        <dbReference type="ARBA" id="ARBA00022898"/>
    </source>
</evidence>
<dbReference type="NCBIfam" id="TIGR00044">
    <property type="entry name" value="YggS family pyridoxal phosphate-dependent enzyme"/>
    <property type="match status" value="1"/>
</dbReference>
<dbReference type="CDD" id="cd00635">
    <property type="entry name" value="PLPDE_III_YBL036c_like"/>
    <property type="match status" value="1"/>
</dbReference>
<proteinExistence type="inferred from homology"/>
<gene>
    <name evidence="5" type="ORF">G9H71_00555</name>
</gene>
<dbReference type="SUPFAM" id="SSF51419">
    <property type="entry name" value="PLP-binding barrel"/>
    <property type="match status" value="1"/>
</dbReference>
<dbReference type="HAMAP" id="MF_02087">
    <property type="entry name" value="PLP_homeostasis"/>
    <property type="match status" value="1"/>
</dbReference>
<comment type="function">
    <text evidence="2">Pyridoxal 5'-phosphate (PLP)-binding protein, which is involved in PLP homeostasis.</text>
</comment>
<dbReference type="Proteomes" id="UP000800981">
    <property type="component" value="Unassembled WGS sequence"/>
</dbReference>
<evidence type="ECO:0000259" key="4">
    <source>
        <dbReference type="Pfam" id="PF01168"/>
    </source>
</evidence>
<sequence>MSRRDELGERLAAVEERVVAACREAGRDRAEVTVIAVTKTHPASDVRLLAELGVADVAENREQEAGPKAAECAGLGLRWHYIGQLQTNKAAAVARWADVVHSVDRLRLVTALRRGAEQGGRRLDCLVQVSLDPPLASAPDALAGALGPRGGAFPSQVDEIADAVAGSGSLRLRGVMAVAPRGGDAAAAFAQLATVSDRLRKGHPDASWISAGMSGDLEAAVHAGATHLRVGSAILGMRPPLR</sequence>
<evidence type="ECO:0000313" key="5">
    <source>
        <dbReference type="EMBL" id="NHC12271.1"/>
    </source>
</evidence>
<dbReference type="PANTHER" id="PTHR10146:SF14">
    <property type="entry name" value="PYRIDOXAL PHOSPHATE HOMEOSTASIS PROTEIN"/>
    <property type="match status" value="1"/>
</dbReference>
<evidence type="ECO:0000256" key="3">
    <source>
        <dbReference type="RuleBase" id="RU004514"/>
    </source>
</evidence>
<dbReference type="InterPro" id="IPR001608">
    <property type="entry name" value="Ala_racemase_N"/>
</dbReference>
<dbReference type="EMBL" id="JAANNP010000001">
    <property type="protein sequence ID" value="NHC12271.1"/>
    <property type="molecule type" value="Genomic_DNA"/>
</dbReference>
<dbReference type="Gene3D" id="3.20.20.10">
    <property type="entry name" value="Alanine racemase"/>
    <property type="match status" value="1"/>
</dbReference>
<dbReference type="RefSeq" id="WP_166276356.1">
    <property type="nucleotide sequence ID" value="NZ_JAANNP010000001.1"/>
</dbReference>
<dbReference type="PIRSF" id="PIRSF004848">
    <property type="entry name" value="YBL036c_PLPDEIII"/>
    <property type="match status" value="1"/>
</dbReference>
<evidence type="ECO:0000313" key="6">
    <source>
        <dbReference type="Proteomes" id="UP000800981"/>
    </source>
</evidence>
<comment type="caution">
    <text evidence="5">The sequence shown here is derived from an EMBL/GenBank/DDBJ whole genome shotgun (WGS) entry which is preliminary data.</text>
</comment>
<reference evidence="5 6" key="1">
    <citation type="submission" date="2020-03" db="EMBL/GenBank/DDBJ databases">
        <title>Two novel Motilibacter sp.</title>
        <authorList>
            <person name="Liu S."/>
        </authorList>
    </citation>
    <scope>NUCLEOTIDE SEQUENCE [LARGE SCALE GENOMIC DNA]</scope>
    <source>
        <strain evidence="5 6">E257</strain>
    </source>
</reference>
<dbReference type="InterPro" id="IPR011078">
    <property type="entry name" value="PyrdxlP_homeostasis"/>
</dbReference>
<dbReference type="InterPro" id="IPR029066">
    <property type="entry name" value="PLP-binding_barrel"/>
</dbReference>
<accession>A0ABX0GR82</accession>
<organism evidence="5 6">
    <name type="scientific">Motilibacter deserti</name>
    <dbReference type="NCBI Taxonomy" id="2714956"/>
    <lineage>
        <taxon>Bacteria</taxon>
        <taxon>Bacillati</taxon>
        <taxon>Actinomycetota</taxon>
        <taxon>Actinomycetes</taxon>
        <taxon>Motilibacterales</taxon>
        <taxon>Motilibacteraceae</taxon>
        <taxon>Motilibacter</taxon>
    </lineage>
</organism>
<dbReference type="PANTHER" id="PTHR10146">
    <property type="entry name" value="PROLINE SYNTHETASE CO-TRANSCRIBED BACTERIAL HOMOLOG PROTEIN"/>
    <property type="match status" value="1"/>
</dbReference>
<feature type="modified residue" description="N6-(pyridoxal phosphate)lysine" evidence="2">
    <location>
        <position position="39"/>
    </location>
</feature>
<evidence type="ECO:0000256" key="2">
    <source>
        <dbReference type="HAMAP-Rule" id="MF_02087"/>
    </source>
</evidence>
<feature type="domain" description="Alanine racemase N-terminal" evidence="4">
    <location>
        <begin position="19"/>
        <end position="239"/>
    </location>
</feature>
<name>A0ABX0GR82_9ACTN</name>
<keyword evidence="1 2" id="KW-0663">Pyridoxal phosphate</keyword>